<dbReference type="InterPro" id="IPR011057">
    <property type="entry name" value="Mss4-like_sf"/>
</dbReference>
<comment type="similarity">
    <text evidence="1">Belongs to the Gfa family.</text>
</comment>
<dbReference type="Gene3D" id="3.90.1590.10">
    <property type="entry name" value="glutathione-dependent formaldehyde- activating enzyme (gfa)"/>
    <property type="match status" value="1"/>
</dbReference>
<dbReference type="EMBL" id="FNJJ01000001">
    <property type="protein sequence ID" value="SDO49865.1"/>
    <property type="molecule type" value="Genomic_DNA"/>
</dbReference>
<dbReference type="GO" id="GO:0046872">
    <property type="term" value="F:metal ion binding"/>
    <property type="evidence" value="ECO:0007669"/>
    <property type="project" value="UniProtKB-KW"/>
</dbReference>
<protein>
    <submittedName>
        <fullName evidence="6">Uncharacterized conserved protein</fullName>
    </submittedName>
</protein>
<feature type="domain" description="CENP-V/GFA" evidence="5">
    <location>
        <begin position="14"/>
        <end position="109"/>
    </location>
</feature>
<dbReference type="SUPFAM" id="SSF51316">
    <property type="entry name" value="Mss4-like"/>
    <property type="match status" value="1"/>
</dbReference>
<dbReference type="PROSITE" id="PS51891">
    <property type="entry name" value="CENP_V_GFA"/>
    <property type="match status" value="1"/>
</dbReference>
<proteinExistence type="inferred from homology"/>
<dbReference type="InterPro" id="IPR006913">
    <property type="entry name" value="CENP-V/GFA"/>
</dbReference>
<name>A0A1H0K1J8_9GAMM</name>
<evidence type="ECO:0000256" key="3">
    <source>
        <dbReference type="ARBA" id="ARBA00022833"/>
    </source>
</evidence>
<evidence type="ECO:0000256" key="4">
    <source>
        <dbReference type="ARBA" id="ARBA00023239"/>
    </source>
</evidence>
<evidence type="ECO:0000259" key="5">
    <source>
        <dbReference type="PROSITE" id="PS51891"/>
    </source>
</evidence>
<gene>
    <name evidence="6" type="ORF">SAMN05216213_101168</name>
</gene>
<accession>A0A1H0K1J8</accession>
<dbReference type="AlphaFoldDB" id="A0A1H0K1J8"/>
<keyword evidence="4" id="KW-0456">Lyase</keyword>
<evidence type="ECO:0000313" key="7">
    <source>
        <dbReference type="Proteomes" id="UP000199460"/>
    </source>
</evidence>
<dbReference type="Pfam" id="PF04828">
    <property type="entry name" value="GFA"/>
    <property type="match status" value="1"/>
</dbReference>
<evidence type="ECO:0000313" key="6">
    <source>
        <dbReference type="EMBL" id="SDO49865.1"/>
    </source>
</evidence>
<dbReference type="GO" id="GO:0016846">
    <property type="term" value="F:carbon-sulfur lyase activity"/>
    <property type="evidence" value="ECO:0007669"/>
    <property type="project" value="InterPro"/>
</dbReference>
<evidence type="ECO:0000256" key="1">
    <source>
        <dbReference type="ARBA" id="ARBA00005495"/>
    </source>
</evidence>
<organism evidence="6 7">
    <name type="scientific">Ectopseudomonas guguanensis</name>
    <dbReference type="NCBI Taxonomy" id="1198456"/>
    <lineage>
        <taxon>Bacteria</taxon>
        <taxon>Pseudomonadati</taxon>
        <taxon>Pseudomonadota</taxon>
        <taxon>Gammaproteobacteria</taxon>
        <taxon>Pseudomonadales</taxon>
        <taxon>Pseudomonadaceae</taxon>
        <taxon>Ectopseudomonas</taxon>
    </lineage>
</organism>
<keyword evidence="7" id="KW-1185">Reference proteome</keyword>
<dbReference type="PANTHER" id="PTHR33337:SF40">
    <property type="entry name" value="CENP-V_GFA DOMAIN-CONTAINING PROTEIN-RELATED"/>
    <property type="match status" value="1"/>
</dbReference>
<sequence length="140" mass="16080">MQAKAWEDKNMDRTTGGCLCGQVRFETSGQPYRVGICHCLDCRKHHGALFHASAIFPLEAVRIEGETGQYAGRHFCPRCGSSVFGRSADEIEVNLGALDQPDRFTPTYELWTIRREAWLPPFPFDRHYRRDRDESQRCEG</sequence>
<dbReference type="Proteomes" id="UP000199460">
    <property type="component" value="Unassembled WGS sequence"/>
</dbReference>
<evidence type="ECO:0000256" key="2">
    <source>
        <dbReference type="ARBA" id="ARBA00022723"/>
    </source>
</evidence>
<reference evidence="7" key="1">
    <citation type="submission" date="2016-10" db="EMBL/GenBank/DDBJ databases">
        <authorList>
            <person name="Varghese N."/>
            <person name="Submissions S."/>
        </authorList>
    </citation>
    <scope>NUCLEOTIDE SEQUENCE [LARGE SCALE GENOMIC DNA]</scope>
    <source>
        <strain evidence="7">JCM 18416</strain>
    </source>
</reference>
<keyword evidence="3" id="KW-0862">Zinc</keyword>
<keyword evidence="2" id="KW-0479">Metal-binding</keyword>
<dbReference type="PANTHER" id="PTHR33337">
    <property type="entry name" value="GFA DOMAIN-CONTAINING PROTEIN"/>
    <property type="match status" value="1"/>
</dbReference>